<keyword evidence="1" id="KW-1133">Transmembrane helix</keyword>
<evidence type="ECO:0000313" key="2">
    <source>
        <dbReference type="EMBL" id="MDT0414929.1"/>
    </source>
</evidence>
<keyword evidence="1" id="KW-0472">Membrane</keyword>
<proteinExistence type="predicted"/>
<comment type="caution">
    <text evidence="2">The sequence shown here is derived from an EMBL/GenBank/DDBJ whole genome shotgun (WGS) entry which is preliminary data.</text>
</comment>
<evidence type="ECO:0000313" key="3">
    <source>
        <dbReference type="Proteomes" id="UP001183607"/>
    </source>
</evidence>
<organism evidence="2 3">
    <name type="scientific">Streptomyces evansiae</name>
    <dbReference type="NCBI Taxonomy" id="3075535"/>
    <lineage>
        <taxon>Bacteria</taxon>
        <taxon>Bacillati</taxon>
        <taxon>Actinomycetota</taxon>
        <taxon>Actinomycetes</taxon>
        <taxon>Kitasatosporales</taxon>
        <taxon>Streptomycetaceae</taxon>
        <taxon>Streptomyces</taxon>
    </lineage>
</organism>
<dbReference type="EMBL" id="JAVRER010000006">
    <property type="protein sequence ID" value="MDT0414929.1"/>
    <property type="molecule type" value="Genomic_DNA"/>
</dbReference>
<dbReference type="RefSeq" id="WP_007829879.1">
    <property type="nucleotide sequence ID" value="NZ_JAVRER010000006.1"/>
</dbReference>
<protein>
    <recommendedName>
        <fullName evidence="4">DUF4175 domain-containing protein</fullName>
    </recommendedName>
</protein>
<gene>
    <name evidence="2" type="ORF">RM574_05445</name>
</gene>
<evidence type="ECO:0000256" key="1">
    <source>
        <dbReference type="SAM" id="Phobius"/>
    </source>
</evidence>
<dbReference type="Proteomes" id="UP001183607">
    <property type="component" value="Unassembled WGS sequence"/>
</dbReference>
<keyword evidence="1" id="KW-0812">Transmembrane</keyword>
<evidence type="ECO:0008006" key="4">
    <source>
        <dbReference type="Google" id="ProtNLM"/>
    </source>
</evidence>
<name>A0ABD5E0Q2_9ACTN</name>
<dbReference type="AlphaFoldDB" id="A0ABD5E0Q2"/>
<accession>A0ABD5E0Q2</accession>
<sequence>MLAYVAAAFFVIAWLLLATSTSTDAWYSPTALGFVGLAILAAHLGGASSRIGGRRHR</sequence>
<reference evidence="3" key="1">
    <citation type="submission" date="2023-07" db="EMBL/GenBank/DDBJ databases">
        <title>30 novel species of actinomycetes from the DSMZ collection.</title>
        <authorList>
            <person name="Nouioui I."/>
        </authorList>
    </citation>
    <scope>NUCLEOTIDE SEQUENCE [LARGE SCALE GENOMIC DNA]</scope>
    <source>
        <strain evidence="3">DSM 41982</strain>
    </source>
</reference>
<feature type="transmembrane region" description="Helical" evidence="1">
    <location>
        <begin position="30"/>
        <end position="47"/>
    </location>
</feature>